<keyword evidence="2" id="KW-0472">Membrane</keyword>
<dbReference type="EMBL" id="AM947676">
    <property type="protein sequence ID" value="CAQ30299.1"/>
    <property type="molecule type" value="Genomic_DNA"/>
</dbReference>
<keyword evidence="2" id="KW-1133">Transmembrane helix</keyword>
<keyword evidence="2" id="KW-0812">Transmembrane</keyword>
<protein>
    <submittedName>
        <fullName evidence="3">Putative integral membrane protein</fullName>
    </submittedName>
</protein>
<feature type="transmembrane region" description="Helical" evidence="2">
    <location>
        <begin position="71"/>
        <end position="96"/>
    </location>
</feature>
<keyword evidence="3" id="KW-0614">Plasmid</keyword>
<evidence type="ECO:0000256" key="2">
    <source>
        <dbReference type="SAM" id="Phobius"/>
    </source>
</evidence>
<organism evidence="3">
    <name type="scientific">Rhodococcus hoagii</name>
    <name type="common">Corynebacterium equii</name>
    <dbReference type="NCBI Taxonomy" id="43767"/>
    <lineage>
        <taxon>Bacteria</taxon>
        <taxon>Bacillati</taxon>
        <taxon>Actinomycetota</taxon>
        <taxon>Actinomycetes</taxon>
        <taxon>Mycobacteriales</taxon>
        <taxon>Nocardiaceae</taxon>
        <taxon>Prescottella</taxon>
    </lineage>
</organism>
<feature type="transmembrane region" description="Helical" evidence="2">
    <location>
        <begin position="29"/>
        <end position="50"/>
    </location>
</feature>
<evidence type="ECO:0000256" key="1">
    <source>
        <dbReference type="SAM" id="MobiDB-lite"/>
    </source>
</evidence>
<sequence length="132" mass="14081">MRFPDSYPPTENLAVVELPSDVVGDIQTLLGYAAGIVFVICVAKVIFVGARMAWDHKHGAGMESPKAAEFLAANIGALLAGGVSVTIATILLSSAYGPQSTTPPQKADIVQEIKNKTKPTEQQEEQQDQENE</sequence>
<feature type="compositionally biased region" description="Basic and acidic residues" evidence="1">
    <location>
        <begin position="109"/>
        <end position="121"/>
    </location>
</feature>
<dbReference type="RefSeq" id="WP_012532580.1">
    <property type="nucleotide sequence ID" value="NZ_JAJENM010000011.1"/>
</dbReference>
<proteinExistence type="predicted"/>
<dbReference type="AlphaFoldDB" id="B4F396"/>
<feature type="compositionally biased region" description="Acidic residues" evidence="1">
    <location>
        <begin position="122"/>
        <end position="132"/>
    </location>
</feature>
<evidence type="ECO:0000313" key="3">
    <source>
        <dbReference type="EMBL" id="CAQ30299.1"/>
    </source>
</evidence>
<reference evidence="3" key="1">
    <citation type="journal article" date="2008" name="J. Bacteriol.">
        <title>Evolution of the Rhodococcus equi vap pathogenicity island seen through comparison of host-associated vapA and vapB virulence plasmids.</title>
        <authorList>
            <person name="Letek M."/>
            <person name="Ocampo-Sosa A.A."/>
            <person name="Sanders M."/>
            <person name="Fogarty U."/>
            <person name="Buckley T."/>
            <person name="Leadon D.P."/>
            <person name="Gonzalez P."/>
            <person name="Scortti M."/>
            <person name="Meijer W.G."/>
            <person name="Parkhill J."/>
            <person name="Bentley S."/>
            <person name="Vazquez-Boland J.A."/>
        </authorList>
    </citation>
    <scope>NUCLEOTIDE SEQUENCE [LARGE SCALE GENOMIC DNA]</scope>
    <source>
        <strain evidence="3">PAM1593</strain>
        <plasmid evidence="3">pVAPB1593</plasmid>
    </source>
</reference>
<gene>
    <name evidence="3" type="ORF">pVAPB_0210</name>
</gene>
<feature type="region of interest" description="Disordered" evidence="1">
    <location>
        <begin position="96"/>
        <end position="132"/>
    </location>
</feature>
<geneLocation type="plasmid" evidence="3">
    <name>pVAPB1593</name>
</geneLocation>
<name>B4F396_RHOHA</name>
<accession>B4F396</accession>